<sequence>MAWPDVVTPPTVILLALLGLVIDVMLNFADQNRLFVTNTGFQHHNKHLLTWYSNDGHTTSQIDYILVSSRFRSWVHDSRSMCGAETGNAYGSGHVLVHARLKVHLASAPKISSARRLDVAKIRQPGTAEALHREIRSFLLPEQTEKAVISGHH</sequence>
<keyword evidence="1" id="KW-0472">Membrane</keyword>
<reference evidence="2 3" key="2">
    <citation type="submission" date="2018-11" db="EMBL/GenBank/DDBJ databases">
        <authorList>
            <consortium name="Pathogen Informatics"/>
        </authorList>
    </citation>
    <scope>NUCLEOTIDE SEQUENCE [LARGE SCALE GENOMIC DNA]</scope>
    <source>
        <strain evidence="2 3">NST_G2</strain>
    </source>
</reference>
<accession>A0A183SLA3</accession>
<protein>
    <submittedName>
        <fullName evidence="4">Secreted protein</fullName>
    </submittedName>
</protein>
<dbReference type="Gene3D" id="3.60.10.10">
    <property type="entry name" value="Endonuclease/exonuclease/phosphatase"/>
    <property type="match status" value="1"/>
</dbReference>
<name>A0A183SLA3_SCHSO</name>
<reference evidence="4" key="1">
    <citation type="submission" date="2016-06" db="UniProtKB">
        <authorList>
            <consortium name="WormBaseParasite"/>
        </authorList>
    </citation>
    <scope>IDENTIFICATION</scope>
</reference>
<evidence type="ECO:0000313" key="2">
    <source>
        <dbReference type="EMBL" id="VDL91386.1"/>
    </source>
</evidence>
<keyword evidence="1" id="KW-0812">Transmembrane</keyword>
<evidence type="ECO:0000313" key="3">
    <source>
        <dbReference type="Proteomes" id="UP000275846"/>
    </source>
</evidence>
<feature type="transmembrane region" description="Helical" evidence="1">
    <location>
        <begin position="12"/>
        <end position="29"/>
    </location>
</feature>
<dbReference type="WBParaSite" id="SSLN_0000516401-mRNA-1">
    <property type="protein sequence ID" value="SSLN_0000516401-mRNA-1"/>
    <property type="gene ID" value="SSLN_0000516401"/>
</dbReference>
<dbReference type="SUPFAM" id="SSF56219">
    <property type="entry name" value="DNase I-like"/>
    <property type="match status" value="1"/>
</dbReference>
<evidence type="ECO:0000256" key="1">
    <source>
        <dbReference type="SAM" id="Phobius"/>
    </source>
</evidence>
<proteinExistence type="predicted"/>
<keyword evidence="3" id="KW-1185">Reference proteome</keyword>
<dbReference type="Proteomes" id="UP000275846">
    <property type="component" value="Unassembled WGS sequence"/>
</dbReference>
<dbReference type="AlphaFoldDB" id="A0A183SLA3"/>
<keyword evidence="1" id="KW-1133">Transmembrane helix</keyword>
<dbReference type="InterPro" id="IPR036691">
    <property type="entry name" value="Endo/exonu/phosph_ase_sf"/>
</dbReference>
<evidence type="ECO:0000313" key="4">
    <source>
        <dbReference type="WBParaSite" id="SSLN_0000516401-mRNA-1"/>
    </source>
</evidence>
<gene>
    <name evidence="2" type="ORF">SSLN_LOCUS5001</name>
</gene>
<dbReference type="OrthoDB" id="6058085at2759"/>
<organism evidence="4">
    <name type="scientific">Schistocephalus solidus</name>
    <name type="common">Tapeworm</name>
    <dbReference type="NCBI Taxonomy" id="70667"/>
    <lineage>
        <taxon>Eukaryota</taxon>
        <taxon>Metazoa</taxon>
        <taxon>Spiralia</taxon>
        <taxon>Lophotrochozoa</taxon>
        <taxon>Platyhelminthes</taxon>
        <taxon>Cestoda</taxon>
        <taxon>Eucestoda</taxon>
        <taxon>Diphyllobothriidea</taxon>
        <taxon>Diphyllobothriidae</taxon>
        <taxon>Schistocephalus</taxon>
    </lineage>
</organism>
<dbReference type="EMBL" id="UYSU01033081">
    <property type="protein sequence ID" value="VDL91386.1"/>
    <property type="molecule type" value="Genomic_DNA"/>
</dbReference>